<proteinExistence type="predicted"/>
<accession>A0ACD3AW19</accession>
<keyword evidence="2" id="KW-1185">Reference proteome</keyword>
<organism evidence="1 2">
    <name type="scientific">Pluteus cervinus</name>
    <dbReference type="NCBI Taxonomy" id="181527"/>
    <lineage>
        <taxon>Eukaryota</taxon>
        <taxon>Fungi</taxon>
        <taxon>Dikarya</taxon>
        <taxon>Basidiomycota</taxon>
        <taxon>Agaricomycotina</taxon>
        <taxon>Agaricomycetes</taxon>
        <taxon>Agaricomycetidae</taxon>
        <taxon>Agaricales</taxon>
        <taxon>Pluteineae</taxon>
        <taxon>Pluteaceae</taxon>
        <taxon>Pluteus</taxon>
    </lineage>
</organism>
<evidence type="ECO:0000313" key="2">
    <source>
        <dbReference type="Proteomes" id="UP000308600"/>
    </source>
</evidence>
<dbReference type="Proteomes" id="UP000308600">
    <property type="component" value="Unassembled WGS sequence"/>
</dbReference>
<reference evidence="1 2" key="1">
    <citation type="journal article" date="2019" name="Nat. Ecol. Evol.">
        <title>Megaphylogeny resolves global patterns of mushroom evolution.</title>
        <authorList>
            <person name="Varga T."/>
            <person name="Krizsan K."/>
            <person name="Foldi C."/>
            <person name="Dima B."/>
            <person name="Sanchez-Garcia M."/>
            <person name="Sanchez-Ramirez S."/>
            <person name="Szollosi G.J."/>
            <person name="Szarkandi J.G."/>
            <person name="Papp V."/>
            <person name="Albert L."/>
            <person name="Andreopoulos W."/>
            <person name="Angelini C."/>
            <person name="Antonin V."/>
            <person name="Barry K.W."/>
            <person name="Bougher N.L."/>
            <person name="Buchanan P."/>
            <person name="Buyck B."/>
            <person name="Bense V."/>
            <person name="Catcheside P."/>
            <person name="Chovatia M."/>
            <person name="Cooper J."/>
            <person name="Damon W."/>
            <person name="Desjardin D."/>
            <person name="Finy P."/>
            <person name="Geml J."/>
            <person name="Haridas S."/>
            <person name="Hughes K."/>
            <person name="Justo A."/>
            <person name="Karasinski D."/>
            <person name="Kautmanova I."/>
            <person name="Kiss B."/>
            <person name="Kocsube S."/>
            <person name="Kotiranta H."/>
            <person name="LaButti K.M."/>
            <person name="Lechner B.E."/>
            <person name="Liimatainen K."/>
            <person name="Lipzen A."/>
            <person name="Lukacs Z."/>
            <person name="Mihaltcheva S."/>
            <person name="Morgado L.N."/>
            <person name="Niskanen T."/>
            <person name="Noordeloos M.E."/>
            <person name="Ohm R.A."/>
            <person name="Ortiz-Santana B."/>
            <person name="Ovrebo C."/>
            <person name="Racz N."/>
            <person name="Riley R."/>
            <person name="Savchenko A."/>
            <person name="Shiryaev A."/>
            <person name="Soop K."/>
            <person name="Spirin V."/>
            <person name="Szebenyi C."/>
            <person name="Tomsovsky M."/>
            <person name="Tulloss R.E."/>
            <person name="Uehling J."/>
            <person name="Grigoriev I.V."/>
            <person name="Vagvolgyi C."/>
            <person name="Papp T."/>
            <person name="Martin F.M."/>
            <person name="Miettinen O."/>
            <person name="Hibbett D.S."/>
            <person name="Nagy L.G."/>
        </authorList>
    </citation>
    <scope>NUCLEOTIDE SEQUENCE [LARGE SCALE GENOMIC DNA]</scope>
    <source>
        <strain evidence="1 2">NL-1719</strain>
    </source>
</reference>
<evidence type="ECO:0000313" key="1">
    <source>
        <dbReference type="EMBL" id="TFK70015.1"/>
    </source>
</evidence>
<sequence>MSPLRRIPSTTAMPVTFAVANHPANPVSWAPTEGSTRAVPTLNQFLVSCSPKQAQHFTEILQTSFRDSQEERLRPDDVWMAILSQFSCFVNANAEDLRSKFVAHEGKKQLVVSRDGTRYIVDFGDMALEMTTLIDEFVVDPELKDWILQKFNTTTPSDTIIYAIQMATLKALICGIPTITLLREKDDREALLGRIEKTSFVWTRSRAGRMVDLHINGSGPTYLTGWITAFCFWDLGRMFNNHILRCLPSADSLKAKQMALERDDYRCVVSGKKDHPSVVAGLVPTVAGDDFTLTGAAHVIDILSNTGSEEKTKIKTREELNGSKVHRLENVIILSSDIHHWFDGWCFGLREMGALGSPFAHLLAMWPQKVVLATHNPLTHPLPDPRYLAIHAAGARVWHLSGAAEYNENVLREIEGIEVLANDGGSFDMLYHALVLSCAPTAA</sequence>
<dbReference type="EMBL" id="ML208320">
    <property type="protein sequence ID" value="TFK70015.1"/>
    <property type="molecule type" value="Genomic_DNA"/>
</dbReference>
<gene>
    <name evidence="1" type="ORF">BDN72DRAFT_857268</name>
</gene>
<name>A0ACD3AW19_9AGAR</name>
<protein>
    <submittedName>
        <fullName evidence="1">Uncharacterized protein</fullName>
    </submittedName>
</protein>